<feature type="domain" description="N-acetyltransferase" evidence="1">
    <location>
        <begin position="1"/>
        <end position="147"/>
    </location>
</feature>
<proteinExistence type="predicted"/>
<dbReference type="SUPFAM" id="SSF55729">
    <property type="entry name" value="Acyl-CoA N-acyltransferases (Nat)"/>
    <property type="match status" value="1"/>
</dbReference>
<dbReference type="Gene3D" id="3.40.630.30">
    <property type="match status" value="1"/>
</dbReference>
<organism evidence="2 3">
    <name type="scientific">Enterococcus diestrammenae</name>
    <dbReference type="NCBI Taxonomy" id="1155073"/>
    <lineage>
        <taxon>Bacteria</taxon>
        <taxon>Bacillati</taxon>
        <taxon>Bacillota</taxon>
        <taxon>Bacilli</taxon>
        <taxon>Lactobacillales</taxon>
        <taxon>Enterococcaceae</taxon>
        <taxon>Enterococcus</taxon>
    </lineage>
</organism>
<gene>
    <name evidence="2" type="ORF">BAU18_001716</name>
</gene>
<dbReference type="InterPro" id="IPR016181">
    <property type="entry name" value="Acyl_CoA_acyltransferase"/>
</dbReference>
<dbReference type="Pfam" id="PF00583">
    <property type="entry name" value="Acetyltransf_1"/>
    <property type="match status" value="1"/>
</dbReference>
<dbReference type="CDD" id="cd04301">
    <property type="entry name" value="NAT_SF"/>
    <property type="match status" value="1"/>
</dbReference>
<protein>
    <recommendedName>
        <fullName evidence="1">N-acetyltransferase domain-containing protein</fullName>
    </recommendedName>
</protein>
<reference evidence="2 3" key="2">
    <citation type="submission" date="2024-02" db="EMBL/GenBank/DDBJ databases">
        <title>The Genome Sequence of Enterococcus diestrammenae JM9A.</title>
        <authorList>
            <person name="Earl A."/>
            <person name="Manson A."/>
            <person name="Gilmore M."/>
            <person name="Sanders J."/>
            <person name="Shea T."/>
            <person name="Howe W."/>
            <person name="Livny J."/>
            <person name="Cuomo C."/>
            <person name="Neafsey D."/>
            <person name="Birren B."/>
        </authorList>
    </citation>
    <scope>NUCLEOTIDE SEQUENCE [LARGE SCALE GENOMIC DNA]</scope>
    <source>
        <strain evidence="2 3">JM9A</strain>
    </source>
</reference>
<dbReference type="PROSITE" id="PS51186">
    <property type="entry name" value="GNAT"/>
    <property type="match status" value="1"/>
</dbReference>
<evidence type="ECO:0000259" key="1">
    <source>
        <dbReference type="PROSITE" id="PS51186"/>
    </source>
</evidence>
<dbReference type="EMBL" id="MAEI02000001">
    <property type="protein sequence ID" value="MEO1782123.1"/>
    <property type="molecule type" value="Genomic_DNA"/>
</dbReference>
<evidence type="ECO:0000313" key="2">
    <source>
        <dbReference type="EMBL" id="MEO1782123.1"/>
    </source>
</evidence>
<sequence>MEIRALTNQADLWETTIRFAADSSWKAGKYLAKAMEENQFNDWERVFVALVDQSLAGFCTLTQEDGIPDLDYGPYIGYVFVAEAYRGKRISEQLCLSAIEYANQIGYSSVYLISDHINLYEKYGFSKIAEKQAPWGSLESIYHYPIR</sequence>
<dbReference type="RefSeq" id="WP_161870491.1">
    <property type="nucleotide sequence ID" value="NZ_MAEI02000001.1"/>
</dbReference>
<dbReference type="Proteomes" id="UP001429357">
    <property type="component" value="Unassembled WGS sequence"/>
</dbReference>
<comment type="caution">
    <text evidence="2">The sequence shown here is derived from an EMBL/GenBank/DDBJ whole genome shotgun (WGS) entry which is preliminary data.</text>
</comment>
<evidence type="ECO:0000313" key="3">
    <source>
        <dbReference type="Proteomes" id="UP001429357"/>
    </source>
</evidence>
<accession>A0ABV0F551</accession>
<reference evidence="3" key="1">
    <citation type="submission" date="2016-06" db="EMBL/GenBank/DDBJ databases">
        <title>Four novel species of enterococci isolated from chicken manure.</title>
        <authorList>
            <person name="Van Tyne D."/>
        </authorList>
    </citation>
    <scope>NUCLEOTIDE SEQUENCE [LARGE SCALE GENOMIC DNA]</scope>
    <source>
        <strain evidence="3">JM9A</strain>
    </source>
</reference>
<dbReference type="InterPro" id="IPR000182">
    <property type="entry name" value="GNAT_dom"/>
</dbReference>
<keyword evidence="3" id="KW-1185">Reference proteome</keyword>
<name>A0ABV0F551_9ENTE</name>